<evidence type="ECO:0000256" key="1">
    <source>
        <dbReference type="ARBA" id="ARBA00010396"/>
    </source>
</evidence>
<dbReference type="EMBL" id="JAGQLH010000011">
    <property type="protein sequence ID" value="MCA9385280.1"/>
    <property type="molecule type" value="Genomic_DNA"/>
</dbReference>
<dbReference type="GO" id="GO:0071424">
    <property type="term" value="F:rRNA (cytosine-N4-)-methyltransferase activity"/>
    <property type="evidence" value="ECO:0007669"/>
    <property type="project" value="UniProtKB-UniRule"/>
</dbReference>
<keyword evidence="4 6" id="KW-0808">Transferase</keyword>
<evidence type="ECO:0000256" key="4">
    <source>
        <dbReference type="ARBA" id="ARBA00022679"/>
    </source>
</evidence>
<evidence type="ECO:0000313" key="7">
    <source>
        <dbReference type="EMBL" id="MCA9385280.1"/>
    </source>
</evidence>
<dbReference type="Gene3D" id="3.40.50.150">
    <property type="entry name" value="Vaccinia Virus protein VP39"/>
    <property type="match status" value="1"/>
</dbReference>
<comment type="function">
    <text evidence="6">Specifically methylates the N4 position of cytidine in position 1402 (C1402) of 16S rRNA.</text>
</comment>
<dbReference type="NCBIfam" id="TIGR00006">
    <property type="entry name" value="16S rRNA (cytosine(1402)-N(4))-methyltransferase RsmH"/>
    <property type="match status" value="1"/>
</dbReference>
<evidence type="ECO:0000256" key="3">
    <source>
        <dbReference type="ARBA" id="ARBA00022603"/>
    </source>
</evidence>
<keyword evidence="3 6" id="KW-0489">Methyltransferase</keyword>
<dbReference type="Gene3D" id="1.10.150.170">
    <property type="entry name" value="Putative methyltransferase TM0872, insert domain"/>
    <property type="match status" value="1"/>
</dbReference>
<name>A0A955L797_9BACT</name>
<evidence type="ECO:0000313" key="8">
    <source>
        <dbReference type="Proteomes" id="UP000754563"/>
    </source>
</evidence>
<dbReference type="PIRSF" id="PIRSF004486">
    <property type="entry name" value="MraW"/>
    <property type="match status" value="1"/>
</dbReference>
<feature type="binding site" evidence="6">
    <location>
        <position position="100"/>
    </location>
    <ligand>
        <name>S-adenosyl-L-methionine</name>
        <dbReference type="ChEBI" id="CHEBI:59789"/>
    </ligand>
</feature>
<feature type="binding site" evidence="6">
    <location>
        <position position="56"/>
    </location>
    <ligand>
        <name>S-adenosyl-L-methionine</name>
        <dbReference type="ChEBI" id="CHEBI:59789"/>
    </ligand>
</feature>
<dbReference type="PANTHER" id="PTHR11265:SF0">
    <property type="entry name" value="12S RRNA N4-METHYLCYTIDINE METHYLTRANSFERASE"/>
    <property type="match status" value="1"/>
</dbReference>
<dbReference type="InterPro" id="IPR029063">
    <property type="entry name" value="SAM-dependent_MTases_sf"/>
</dbReference>
<dbReference type="PANTHER" id="PTHR11265">
    <property type="entry name" value="S-ADENOSYL-METHYLTRANSFERASE MRAW"/>
    <property type="match status" value="1"/>
</dbReference>
<dbReference type="EC" id="2.1.1.199" evidence="6"/>
<dbReference type="GO" id="GO:0005737">
    <property type="term" value="C:cytoplasm"/>
    <property type="evidence" value="ECO:0007669"/>
    <property type="project" value="UniProtKB-SubCell"/>
</dbReference>
<evidence type="ECO:0000256" key="2">
    <source>
        <dbReference type="ARBA" id="ARBA00022552"/>
    </source>
</evidence>
<gene>
    <name evidence="6 7" type="primary">rsmH</name>
    <name evidence="7" type="ORF">KC717_01390</name>
</gene>
<reference evidence="7" key="1">
    <citation type="submission" date="2020-04" db="EMBL/GenBank/DDBJ databases">
        <authorList>
            <person name="Zhang T."/>
        </authorList>
    </citation>
    <scope>NUCLEOTIDE SEQUENCE</scope>
    <source>
        <strain evidence="7">HKST-UBA11</strain>
    </source>
</reference>
<dbReference type="GO" id="GO:0070475">
    <property type="term" value="P:rRNA base methylation"/>
    <property type="evidence" value="ECO:0007669"/>
    <property type="project" value="UniProtKB-UniRule"/>
</dbReference>
<reference evidence="7" key="2">
    <citation type="journal article" date="2021" name="Microbiome">
        <title>Successional dynamics and alternative stable states in a saline activated sludge microbial community over 9 years.</title>
        <authorList>
            <person name="Wang Y."/>
            <person name="Ye J."/>
            <person name="Ju F."/>
            <person name="Liu L."/>
            <person name="Boyd J.A."/>
            <person name="Deng Y."/>
            <person name="Parks D.H."/>
            <person name="Jiang X."/>
            <person name="Yin X."/>
            <person name="Woodcroft B.J."/>
            <person name="Tyson G.W."/>
            <person name="Hugenholtz P."/>
            <person name="Polz M.F."/>
            <person name="Zhang T."/>
        </authorList>
    </citation>
    <scope>NUCLEOTIDE SEQUENCE</scope>
    <source>
        <strain evidence="7">HKST-UBA11</strain>
    </source>
</reference>
<proteinExistence type="inferred from homology"/>
<accession>A0A955L797</accession>
<keyword evidence="2 6" id="KW-0698">rRNA processing</keyword>
<evidence type="ECO:0000256" key="5">
    <source>
        <dbReference type="ARBA" id="ARBA00022691"/>
    </source>
</evidence>
<protein>
    <recommendedName>
        <fullName evidence="6">Ribosomal RNA small subunit methyltransferase H</fullName>
        <ecNumber evidence="6">2.1.1.199</ecNumber>
    </recommendedName>
    <alternativeName>
        <fullName evidence="6">16S rRNA m(4)C1402 methyltransferase</fullName>
    </alternativeName>
    <alternativeName>
        <fullName evidence="6">rRNA (cytosine-N(4)-)-methyltransferase RsmH</fullName>
    </alternativeName>
</protein>
<sequence length="316" mass="35604">MSEGITKHIPVLLHQLVESLEIKPGDVVVDATLGGGGHANETLKKLEGDGVFIAFDTDEEAITRFEGVLKDGGFKSLTDEDGVVTLEKSSLRIHLINRNFRTLEKSLSKLNITKVSKVYADLGFSTDQLNKSLSYKVDGELDLRMDAGLQVKAADLLNVLFEKELISIFENYADEQLAKPLAREIVKRRKEKLFETKEDLNLVIRELVERFNIQQSSRNFSPEPRIYQALRIAVNDEYGALEEFIENSFTILAPQGLMGIISFHSGEDRIVKKLSKDYIRSGKAIWKNELVQPSKSEIRANKKSRSAKLRVVQRVA</sequence>
<dbReference type="HAMAP" id="MF_01007">
    <property type="entry name" value="16SrRNA_methyltr_H"/>
    <property type="match status" value="1"/>
</dbReference>
<organism evidence="7 8">
    <name type="scientific">Candidatus Dojkabacteria bacterium</name>
    <dbReference type="NCBI Taxonomy" id="2099670"/>
    <lineage>
        <taxon>Bacteria</taxon>
        <taxon>Candidatus Dojkabacteria</taxon>
    </lineage>
</organism>
<comment type="catalytic activity">
    <reaction evidence="6">
        <text>cytidine(1402) in 16S rRNA + S-adenosyl-L-methionine = N(4)-methylcytidine(1402) in 16S rRNA + S-adenosyl-L-homocysteine + H(+)</text>
        <dbReference type="Rhea" id="RHEA:42928"/>
        <dbReference type="Rhea" id="RHEA-COMP:10286"/>
        <dbReference type="Rhea" id="RHEA-COMP:10287"/>
        <dbReference type="ChEBI" id="CHEBI:15378"/>
        <dbReference type="ChEBI" id="CHEBI:57856"/>
        <dbReference type="ChEBI" id="CHEBI:59789"/>
        <dbReference type="ChEBI" id="CHEBI:74506"/>
        <dbReference type="ChEBI" id="CHEBI:82748"/>
        <dbReference type="EC" id="2.1.1.199"/>
    </reaction>
</comment>
<dbReference type="InterPro" id="IPR023397">
    <property type="entry name" value="SAM-dep_MeTrfase_MraW_recog"/>
</dbReference>
<dbReference type="AlphaFoldDB" id="A0A955L797"/>
<dbReference type="SUPFAM" id="SSF53335">
    <property type="entry name" value="S-adenosyl-L-methionine-dependent methyltransferases"/>
    <property type="match status" value="1"/>
</dbReference>
<dbReference type="Pfam" id="PF01795">
    <property type="entry name" value="Methyltransf_5"/>
    <property type="match status" value="1"/>
</dbReference>
<feature type="binding site" evidence="6">
    <location>
        <position position="121"/>
    </location>
    <ligand>
        <name>S-adenosyl-L-methionine</name>
        <dbReference type="ChEBI" id="CHEBI:59789"/>
    </ligand>
</feature>
<comment type="similarity">
    <text evidence="1 6">Belongs to the methyltransferase superfamily. RsmH family.</text>
</comment>
<keyword evidence="5 6" id="KW-0949">S-adenosyl-L-methionine</keyword>
<feature type="binding site" evidence="6">
    <location>
        <begin position="36"/>
        <end position="38"/>
    </location>
    <ligand>
        <name>S-adenosyl-L-methionine</name>
        <dbReference type="ChEBI" id="CHEBI:59789"/>
    </ligand>
</feature>
<comment type="subcellular location">
    <subcellularLocation>
        <location evidence="6">Cytoplasm</location>
    </subcellularLocation>
</comment>
<dbReference type="Proteomes" id="UP000754563">
    <property type="component" value="Unassembled WGS sequence"/>
</dbReference>
<comment type="caution">
    <text evidence="7">The sequence shown here is derived from an EMBL/GenBank/DDBJ whole genome shotgun (WGS) entry which is preliminary data.</text>
</comment>
<dbReference type="InterPro" id="IPR002903">
    <property type="entry name" value="RsmH"/>
</dbReference>
<keyword evidence="6" id="KW-0963">Cytoplasm</keyword>
<evidence type="ECO:0000256" key="6">
    <source>
        <dbReference type="HAMAP-Rule" id="MF_01007"/>
    </source>
</evidence>
<dbReference type="SUPFAM" id="SSF81799">
    <property type="entry name" value="Putative methyltransferase TM0872, insert domain"/>
    <property type="match status" value="1"/>
</dbReference>
<feature type="binding site" evidence="6">
    <location>
        <position position="128"/>
    </location>
    <ligand>
        <name>S-adenosyl-L-methionine</name>
        <dbReference type="ChEBI" id="CHEBI:59789"/>
    </ligand>
</feature>